<evidence type="ECO:0000259" key="1">
    <source>
        <dbReference type="SMART" id="SM00959"/>
    </source>
</evidence>
<dbReference type="Proteomes" id="UP000655830">
    <property type="component" value="Unassembled WGS sequence"/>
</dbReference>
<protein>
    <recommendedName>
        <fullName evidence="1">Rho termination factor-like N-terminal domain-containing protein</fullName>
    </recommendedName>
</protein>
<dbReference type="GO" id="GO:0006353">
    <property type="term" value="P:DNA-templated transcription termination"/>
    <property type="evidence" value="ECO:0007669"/>
    <property type="project" value="InterPro"/>
</dbReference>
<dbReference type="InterPro" id="IPR011112">
    <property type="entry name" value="Rho-like_N"/>
</dbReference>
<dbReference type="SMART" id="SM00959">
    <property type="entry name" value="Rho_N"/>
    <property type="match status" value="1"/>
</dbReference>
<proteinExistence type="predicted"/>
<dbReference type="Gene3D" id="1.10.720.10">
    <property type="match status" value="1"/>
</dbReference>
<name>A0A926IAT8_9FIRM</name>
<reference evidence="2" key="1">
    <citation type="submission" date="2020-08" db="EMBL/GenBank/DDBJ databases">
        <title>Genome public.</title>
        <authorList>
            <person name="Liu C."/>
            <person name="Sun Q."/>
        </authorList>
    </citation>
    <scope>NUCLEOTIDE SEQUENCE</scope>
    <source>
        <strain evidence="2">NSJ-12</strain>
    </source>
</reference>
<dbReference type="RefSeq" id="WP_249334044.1">
    <property type="nucleotide sequence ID" value="NZ_JACRSY010000041.1"/>
</dbReference>
<sequence>MMKCKVLSSVTTRKDGVRKNYEKGSIIYLEDKEVSRLVKESVVEVIDVIENNNAALQIDYLDEKELKKLNKDELVEYGGKIGIELTKEMKNQELMNAILDYIGEKESLGE</sequence>
<accession>A0A926IAT8</accession>
<evidence type="ECO:0000313" key="2">
    <source>
        <dbReference type="EMBL" id="MBC8581225.1"/>
    </source>
</evidence>
<organism evidence="2 3">
    <name type="scientific">Zhenhengia yiwuensis</name>
    <dbReference type="NCBI Taxonomy" id="2763666"/>
    <lineage>
        <taxon>Bacteria</taxon>
        <taxon>Bacillati</taxon>
        <taxon>Bacillota</taxon>
        <taxon>Clostridia</taxon>
        <taxon>Lachnospirales</taxon>
        <taxon>Lachnospiraceae</taxon>
        <taxon>Zhenhengia</taxon>
    </lineage>
</organism>
<comment type="caution">
    <text evidence="2">The sequence shown here is derived from an EMBL/GenBank/DDBJ whole genome shotgun (WGS) entry which is preliminary data.</text>
</comment>
<dbReference type="SUPFAM" id="SSF68912">
    <property type="entry name" value="Rho N-terminal domain-like"/>
    <property type="match status" value="1"/>
</dbReference>
<dbReference type="AlphaFoldDB" id="A0A926IAT8"/>
<dbReference type="Pfam" id="PF07498">
    <property type="entry name" value="Rho_N"/>
    <property type="match status" value="1"/>
</dbReference>
<feature type="domain" description="Rho termination factor-like N-terminal" evidence="1">
    <location>
        <begin position="65"/>
        <end position="107"/>
    </location>
</feature>
<dbReference type="InterPro" id="IPR036269">
    <property type="entry name" value="Rho_N_sf"/>
</dbReference>
<evidence type="ECO:0000313" key="3">
    <source>
        <dbReference type="Proteomes" id="UP000655830"/>
    </source>
</evidence>
<keyword evidence="3" id="KW-1185">Reference proteome</keyword>
<dbReference type="EMBL" id="JACRSY010000041">
    <property type="protein sequence ID" value="MBC8581225.1"/>
    <property type="molecule type" value="Genomic_DNA"/>
</dbReference>
<gene>
    <name evidence="2" type="ORF">H8718_17095</name>
</gene>